<dbReference type="Proteomes" id="UP001432401">
    <property type="component" value="Unassembled WGS sequence"/>
</dbReference>
<evidence type="ECO:0000313" key="2">
    <source>
        <dbReference type="Proteomes" id="UP001432401"/>
    </source>
</evidence>
<organism evidence="1 2">
    <name type="scientific">Nocardiopsis tropica</name>
    <dbReference type="NCBI Taxonomy" id="109330"/>
    <lineage>
        <taxon>Bacteria</taxon>
        <taxon>Bacillati</taxon>
        <taxon>Actinomycetota</taxon>
        <taxon>Actinomycetes</taxon>
        <taxon>Streptosporangiales</taxon>
        <taxon>Nocardiopsidaceae</taxon>
        <taxon>Nocardiopsis</taxon>
    </lineage>
</organism>
<reference evidence="1 2" key="1">
    <citation type="submission" date="2024-06" db="EMBL/GenBank/DDBJ databases">
        <authorList>
            <person name="Bataeva Y.V."/>
            <person name="Grigorian L.N."/>
            <person name="Solomentsev V.I."/>
        </authorList>
    </citation>
    <scope>NUCLEOTIDE SEQUENCE [LARGE SCALE GENOMIC DNA]</scope>
    <source>
        <strain evidence="2">SCPM-O-B-12605 (RCAM04882)</strain>
    </source>
</reference>
<sequence length="377" mass="40197">MGSVNIPGRASGPKAAPTVSCAIMAHPARRASAEEIARRLSALSPRIVYDPDPTGPRSTLRTALAAWSSTGPGATHHLVVQDDVLPVDDFVPRLLASVSQHPDKVLCTFAEWGCQTATMIRWAALHGVGLAECIDTYVPTQATVLPVADARAFVADAAAHFSPDVPDDIALRRHLAAQGRSAYALAPQLVDHDTVPSLVGNESDGVRPATWLLEPEAPEPAPGVLHAPFRIPTQTWSKGRSLCFSYDPRTLRMEDEGPTRRELAELGLPPAEIAAGLDRELERSRGTVDLELRLGYGLLHELWITAIALGALLPPAPGPLPHRAPSPGAAPRQALRTMGPGAMRRFADTAVLNACEEPLTDLVVEGVNCGLAIRNRL</sequence>
<keyword evidence="2" id="KW-1185">Reference proteome</keyword>
<name>A0ABV1ZRQ1_9ACTN</name>
<accession>A0ABV1ZRQ1</accession>
<gene>
    <name evidence="1" type="ORF">ABUK86_07980</name>
</gene>
<protein>
    <recommendedName>
        <fullName evidence="3">Glycosyltransferase</fullName>
    </recommendedName>
</protein>
<evidence type="ECO:0008006" key="3">
    <source>
        <dbReference type="Google" id="ProtNLM"/>
    </source>
</evidence>
<dbReference type="EMBL" id="JBEQNB010000004">
    <property type="protein sequence ID" value="MES0833709.1"/>
    <property type="molecule type" value="Genomic_DNA"/>
</dbReference>
<proteinExistence type="predicted"/>
<evidence type="ECO:0000313" key="1">
    <source>
        <dbReference type="EMBL" id="MES0833709.1"/>
    </source>
</evidence>
<comment type="caution">
    <text evidence="1">The sequence shown here is derived from an EMBL/GenBank/DDBJ whole genome shotgun (WGS) entry which is preliminary data.</text>
</comment>
<dbReference type="RefSeq" id="WP_352983074.1">
    <property type="nucleotide sequence ID" value="NZ_JBEQNA010000005.1"/>
</dbReference>